<dbReference type="EC" id="3.4.21.89" evidence="3 7"/>
<dbReference type="CDD" id="cd06530">
    <property type="entry name" value="S26_SPase_I"/>
    <property type="match status" value="2"/>
</dbReference>
<proteinExistence type="inferred from homology"/>
<dbReference type="PANTHER" id="PTHR43390">
    <property type="entry name" value="SIGNAL PEPTIDASE I"/>
    <property type="match status" value="1"/>
</dbReference>
<evidence type="ECO:0000256" key="6">
    <source>
        <dbReference type="PIRSR" id="PIRSR600223-1"/>
    </source>
</evidence>
<dbReference type="STRING" id="1678841.TBC1_11875"/>
<dbReference type="InterPro" id="IPR019758">
    <property type="entry name" value="Pept_S26A_signal_pept_1_CS"/>
</dbReference>
<sequence>MSPTLILIILIIFFPVLLWKTFGHAGHPGWKSVVPIYNYYIWLQIINKPLWWFVFLVMPFINAFMVMLMVVETLKCYKIHSLGQQALAVVFPVVYLPWLGLKKEKDYTVPANRVRIKKTALREWVDAIIFAVIAASIIRIFMIEAYTIPTSSMEKSLLVGDFLFVSKLSYGPKVPNTPIAFPFVHHTLPLTESTKSYVEWIKLPYYRFPGPSKVKNNDVVVFNYPDGDTVALKVQNQSYYALVRDYTRNRVWTDKANFGDIVARPVDKRENYIKRCLAIPGDTLQIIDQVVHINGKPADVPELAQFKYIVRTDGTRINPMALDKLDITEEIGMAGPEEYLITLTSAAADKLKGFINVKEVKKIIQPAGFWQPYIFPFDSAYPWNVDNFGPLVIPKAGVTVEINHRNIVLYERIIKNYELNDLEIQGNTILINGKPATSYTFKMDYYWMMGDNRHNSADSRFWGFVPQDHIVGKAVFVWLSLDNRKPLFGGKIRVNKLFRTIN</sequence>
<dbReference type="PANTHER" id="PTHR43390:SF1">
    <property type="entry name" value="CHLOROPLAST PROCESSING PEPTIDASE"/>
    <property type="match status" value="1"/>
</dbReference>
<keyword evidence="7" id="KW-1133">Transmembrane helix</keyword>
<keyword evidence="7" id="KW-0472">Membrane</keyword>
<protein>
    <recommendedName>
        <fullName evidence="4 7">Signal peptidase I</fullName>
        <ecNumber evidence="3 7">3.4.21.89</ecNumber>
    </recommendedName>
</protein>
<comment type="similarity">
    <text evidence="2 7">Belongs to the peptidase S26 family.</text>
</comment>
<dbReference type="PROSITE" id="PS00761">
    <property type="entry name" value="SPASE_I_3"/>
    <property type="match status" value="1"/>
</dbReference>
<dbReference type="GO" id="GO:0006465">
    <property type="term" value="P:signal peptide processing"/>
    <property type="evidence" value="ECO:0007669"/>
    <property type="project" value="InterPro"/>
</dbReference>
<dbReference type="RefSeq" id="WP_172668822.1">
    <property type="nucleotide sequence ID" value="NZ_DF968182.1"/>
</dbReference>
<evidence type="ECO:0000259" key="8">
    <source>
        <dbReference type="Pfam" id="PF10502"/>
    </source>
</evidence>
<keyword evidence="7" id="KW-0645">Protease</keyword>
<dbReference type="Proteomes" id="UP000053091">
    <property type="component" value="Unassembled WGS sequence"/>
</dbReference>
<evidence type="ECO:0000256" key="2">
    <source>
        <dbReference type="ARBA" id="ARBA00009370"/>
    </source>
</evidence>
<dbReference type="Gene3D" id="2.10.109.10">
    <property type="entry name" value="Umud Fragment, subunit A"/>
    <property type="match status" value="2"/>
</dbReference>
<dbReference type="NCBIfam" id="TIGR02227">
    <property type="entry name" value="sigpep_I_bact"/>
    <property type="match status" value="1"/>
</dbReference>
<comment type="caution">
    <text evidence="7">Lacks conserved residue(s) required for the propagation of feature annotation.</text>
</comment>
<evidence type="ECO:0000313" key="10">
    <source>
        <dbReference type="Proteomes" id="UP000053091"/>
    </source>
</evidence>
<dbReference type="GO" id="GO:0009003">
    <property type="term" value="F:signal peptidase activity"/>
    <property type="evidence" value="ECO:0007669"/>
    <property type="project" value="UniProtKB-EC"/>
</dbReference>
<evidence type="ECO:0000313" key="9">
    <source>
        <dbReference type="EMBL" id="GAP42736.1"/>
    </source>
</evidence>
<dbReference type="GO" id="GO:0016020">
    <property type="term" value="C:membrane"/>
    <property type="evidence" value="ECO:0007669"/>
    <property type="project" value="UniProtKB-SubCell"/>
</dbReference>
<comment type="catalytic activity">
    <reaction evidence="1 7">
        <text>Cleavage of hydrophobic, N-terminal signal or leader sequences from secreted and periplasmic proteins.</text>
        <dbReference type="EC" id="3.4.21.89"/>
    </reaction>
</comment>
<feature type="transmembrane region" description="Helical" evidence="7">
    <location>
        <begin position="127"/>
        <end position="148"/>
    </location>
</feature>
<evidence type="ECO:0000256" key="3">
    <source>
        <dbReference type="ARBA" id="ARBA00013208"/>
    </source>
</evidence>
<dbReference type="Pfam" id="PF18936">
    <property type="entry name" value="DUF5684"/>
    <property type="match status" value="1"/>
</dbReference>
<keyword evidence="7" id="KW-0812">Transmembrane</keyword>
<evidence type="ECO:0000256" key="7">
    <source>
        <dbReference type="RuleBase" id="RU362042"/>
    </source>
</evidence>
<dbReference type="PATRIC" id="fig|1678841.3.peg.991"/>
<evidence type="ECO:0000256" key="1">
    <source>
        <dbReference type="ARBA" id="ARBA00000677"/>
    </source>
</evidence>
<evidence type="ECO:0000256" key="4">
    <source>
        <dbReference type="ARBA" id="ARBA00019232"/>
    </source>
</evidence>
<dbReference type="AlphaFoldDB" id="A0A0S7C0S4"/>
<reference evidence="9" key="1">
    <citation type="journal article" date="2015" name="Genome Announc.">
        <title>Draft Genome Sequence of Bacteroidales Strain TBC1, a Novel Isolate from a Methanogenic Wastewater Treatment System.</title>
        <authorList>
            <person name="Tourlousse D.M."/>
            <person name="Matsuura N."/>
            <person name="Sun L."/>
            <person name="Toyonaga M."/>
            <person name="Kuroda K."/>
            <person name="Ohashi A."/>
            <person name="Cruz R."/>
            <person name="Yamaguchi T."/>
            <person name="Sekiguchi Y."/>
        </authorList>
    </citation>
    <scope>NUCLEOTIDE SEQUENCE [LARGE SCALE GENOMIC DNA]</scope>
    <source>
        <strain evidence="9">TBC1</strain>
    </source>
</reference>
<dbReference type="InterPro" id="IPR019533">
    <property type="entry name" value="Peptidase_S26"/>
</dbReference>
<dbReference type="Pfam" id="PF10502">
    <property type="entry name" value="Peptidase_S26"/>
    <property type="match status" value="2"/>
</dbReference>
<feature type="domain" description="Peptidase S26" evidence="8">
    <location>
        <begin position="396"/>
        <end position="478"/>
    </location>
</feature>
<organism evidence="9">
    <name type="scientific">Lentimicrobium saccharophilum</name>
    <dbReference type="NCBI Taxonomy" id="1678841"/>
    <lineage>
        <taxon>Bacteria</taxon>
        <taxon>Pseudomonadati</taxon>
        <taxon>Bacteroidota</taxon>
        <taxon>Bacteroidia</taxon>
        <taxon>Bacteroidales</taxon>
        <taxon>Lentimicrobiaceae</taxon>
        <taxon>Lentimicrobium</taxon>
    </lineage>
</organism>
<accession>A0A0S7C0S4</accession>
<dbReference type="InterPro" id="IPR043739">
    <property type="entry name" value="DUF5684"/>
</dbReference>
<dbReference type="PRINTS" id="PR00727">
    <property type="entry name" value="LEADERPTASE"/>
</dbReference>
<feature type="transmembrane region" description="Helical" evidence="7">
    <location>
        <begin position="49"/>
        <end position="70"/>
    </location>
</feature>
<feature type="active site" evidence="6">
    <location>
        <position position="152"/>
    </location>
</feature>
<keyword evidence="5 7" id="KW-0378">Hydrolase</keyword>
<comment type="subcellular location">
    <subcellularLocation>
        <location evidence="7">Membrane</location>
        <topology evidence="7">Single-pass type II membrane protein</topology>
    </subcellularLocation>
</comment>
<dbReference type="SUPFAM" id="SSF51306">
    <property type="entry name" value="LexA/Signal peptidase"/>
    <property type="match status" value="1"/>
</dbReference>
<name>A0A0S7C0S4_9BACT</name>
<dbReference type="InterPro" id="IPR000223">
    <property type="entry name" value="Pept_S26A_signal_pept_1"/>
</dbReference>
<feature type="transmembrane region" description="Helical" evidence="7">
    <location>
        <begin position="82"/>
        <end position="101"/>
    </location>
</feature>
<gene>
    <name evidence="9" type="ORF">TBC1_11875</name>
</gene>
<dbReference type="GO" id="GO:0004252">
    <property type="term" value="F:serine-type endopeptidase activity"/>
    <property type="evidence" value="ECO:0007669"/>
    <property type="project" value="InterPro"/>
</dbReference>
<evidence type="ECO:0000256" key="5">
    <source>
        <dbReference type="ARBA" id="ARBA00022801"/>
    </source>
</evidence>
<dbReference type="EMBL" id="DF968182">
    <property type="protein sequence ID" value="GAP42736.1"/>
    <property type="molecule type" value="Genomic_DNA"/>
</dbReference>
<feature type="active site" evidence="6">
    <location>
        <position position="274"/>
    </location>
</feature>
<feature type="domain" description="Peptidase S26" evidence="8">
    <location>
        <begin position="122"/>
        <end position="308"/>
    </location>
</feature>
<keyword evidence="10" id="KW-1185">Reference proteome</keyword>
<dbReference type="InterPro" id="IPR036286">
    <property type="entry name" value="LexA/Signal_pep-like_sf"/>
</dbReference>